<reference evidence="3 4" key="1">
    <citation type="submission" date="2016-10" db="EMBL/GenBank/DDBJ databases">
        <authorList>
            <person name="de Groot N.N."/>
        </authorList>
    </citation>
    <scope>NUCLEOTIDE SEQUENCE [LARGE SCALE GENOMIC DNA]</scope>
    <source>
        <strain evidence="3 4">DSM 22024</strain>
    </source>
</reference>
<keyword evidence="2" id="KW-0472">Membrane</keyword>
<evidence type="ECO:0000256" key="2">
    <source>
        <dbReference type="SAM" id="Phobius"/>
    </source>
</evidence>
<evidence type="ECO:0000256" key="1">
    <source>
        <dbReference type="SAM" id="MobiDB-lite"/>
    </source>
</evidence>
<keyword evidence="2" id="KW-0812">Transmembrane</keyword>
<feature type="transmembrane region" description="Helical" evidence="2">
    <location>
        <begin position="50"/>
        <end position="69"/>
    </location>
</feature>
<evidence type="ECO:0000313" key="3">
    <source>
        <dbReference type="EMBL" id="SDS49404.1"/>
    </source>
</evidence>
<sequence length="216" mass="23285">MAGLTRRETDGSRKVIERFAPMGGRVLGYLTLAIGVLILVDIVVEWRTWSGLSTAGIVVAVCALVWLSLCRPAVVAFERELVLRNILSDIHIPWHLVESVNVAPVLTLPVGDRIYRSSAIGVTGADRRAMRKSRRDAVEAAMAGRPAGGDSPGQPDASNLSGLSPANYAIRRLEMLADKYADASRGTTEVERQWRWPEFAVVGAGIVLAVVAKLAS</sequence>
<feature type="transmembrane region" description="Helical" evidence="2">
    <location>
        <begin position="26"/>
        <end position="44"/>
    </location>
</feature>
<protein>
    <recommendedName>
        <fullName evidence="5">PH domain-containing protein</fullName>
    </recommendedName>
</protein>
<gene>
    <name evidence="3" type="ORF">SAMN04489717_2870</name>
</gene>
<dbReference type="RefSeq" id="WP_092654024.1">
    <property type="nucleotide sequence ID" value="NZ_LT629732.1"/>
</dbReference>
<dbReference type="STRING" id="117157.SAMN04489717_2870"/>
<proteinExistence type="predicted"/>
<name>A0A1H1SN25_9ACTN</name>
<evidence type="ECO:0000313" key="4">
    <source>
        <dbReference type="Proteomes" id="UP000198983"/>
    </source>
</evidence>
<keyword evidence="2" id="KW-1133">Transmembrane helix</keyword>
<accession>A0A1H1SN25</accession>
<dbReference type="OrthoDB" id="3819655at2"/>
<feature type="region of interest" description="Disordered" evidence="1">
    <location>
        <begin position="140"/>
        <end position="161"/>
    </location>
</feature>
<dbReference type="Proteomes" id="UP000198983">
    <property type="component" value="Chromosome I"/>
</dbReference>
<dbReference type="AlphaFoldDB" id="A0A1H1SN25"/>
<organism evidence="3 4">
    <name type="scientific">Actinopolymorpha singaporensis</name>
    <dbReference type="NCBI Taxonomy" id="117157"/>
    <lineage>
        <taxon>Bacteria</taxon>
        <taxon>Bacillati</taxon>
        <taxon>Actinomycetota</taxon>
        <taxon>Actinomycetes</taxon>
        <taxon>Propionibacteriales</taxon>
        <taxon>Actinopolymorphaceae</taxon>
        <taxon>Actinopolymorpha</taxon>
    </lineage>
</organism>
<keyword evidence="4" id="KW-1185">Reference proteome</keyword>
<evidence type="ECO:0008006" key="5">
    <source>
        <dbReference type="Google" id="ProtNLM"/>
    </source>
</evidence>
<dbReference type="EMBL" id="LT629732">
    <property type="protein sequence ID" value="SDS49404.1"/>
    <property type="molecule type" value="Genomic_DNA"/>
</dbReference>